<feature type="transmembrane region" description="Helical" evidence="2">
    <location>
        <begin position="23"/>
        <end position="42"/>
    </location>
</feature>
<name>A0A8T0RYM2_PANVG</name>
<dbReference type="AlphaFoldDB" id="A0A8T0RYM2"/>
<keyword evidence="2" id="KW-0812">Transmembrane</keyword>
<evidence type="ECO:0000313" key="3">
    <source>
        <dbReference type="EMBL" id="KAG2589449.1"/>
    </source>
</evidence>
<accession>A0A8T0RYM2</accession>
<sequence>MEPAAKTVHTIVWDGDARASPQLLAFFKLLSLFLGLAFPAHFRNSKWMLHINLCTEGRTRRMCLWRQGVKVTESPQVRSGMPIFVPREERNARPRNSPASPASPAYPRKPV</sequence>
<comment type="caution">
    <text evidence="3">The sequence shown here is derived from an EMBL/GenBank/DDBJ whole genome shotgun (WGS) entry which is preliminary data.</text>
</comment>
<keyword evidence="2" id="KW-0472">Membrane</keyword>
<reference evidence="3" key="1">
    <citation type="submission" date="2020-05" db="EMBL/GenBank/DDBJ databases">
        <title>WGS assembly of Panicum virgatum.</title>
        <authorList>
            <person name="Lovell J.T."/>
            <person name="Jenkins J."/>
            <person name="Shu S."/>
            <person name="Juenger T.E."/>
            <person name="Schmutz J."/>
        </authorList>
    </citation>
    <scope>NUCLEOTIDE SEQUENCE</scope>
    <source>
        <strain evidence="3">AP13</strain>
    </source>
</reference>
<protein>
    <submittedName>
        <fullName evidence="3">Uncharacterized protein</fullName>
    </submittedName>
</protein>
<dbReference type="EMBL" id="CM029046">
    <property type="protein sequence ID" value="KAG2589449.1"/>
    <property type="molecule type" value="Genomic_DNA"/>
</dbReference>
<evidence type="ECO:0000256" key="1">
    <source>
        <dbReference type="SAM" id="MobiDB-lite"/>
    </source>
</evidence>
<evidence type="ECO:0000256" key="2">
    <source>
        <dbReference type="SAM" id="Phobius"/>
    </source>
</evidence>
<feature type="region of interest" description="Disordered" evidence="1">
    <location>
        <begin position="80"/>
        <end position="111"/>
    </location>
</feature>
<organism evidence="3 4">
    <name type="scientific">Panicum virgatum</name>
    <name type="common">Blackwell switchgrass</name>
    <dbReference type="NCBI Taxonomy" id="38727"/>
    <lineage>
        <taxon>Eukaryota</taxon>
        <taxon>Viridiplantae</taxon>
        <taxon>Streptophyta</taxon>
        <taxon>Embryophyta</taxon>
        <taxon>Tracheophyta</taxon>
        <taxon>Spermatophyta</taxon>
        <taxon>Magnoliopsida</taxon>
        <taxon>Liliopsida</taxon>
        <taxon>Poales</taxon>
        <taxon>Poaceae</taxon>
        <taxon>PACMAD clade</taxon>
        <taxon>Panicoideae</taxon>
        <taxon>Panicodae</taxon>
        <taxon>Paniceae</taxon>
        <taxon>Panicinae</taxon>
        <taxon>Panicum</taxon>
        <taxon>Panicum sect. Hiantes</taxon>
    </lineage>
</organism>
<evidence type="ECO:0000313" key="4">
    <source>
        <dbReference type="Proteomes" id="UP000823388"/>
    </source>
</evidence>
<proteinExistence type="predicted"/>
<keyword evidence="4" id="KW-1185">Reference proteome</keyword>
<keyword evidence="2" id="KW-1133">Transmembrane helix</keyword>
<dbReference type="Proteomes" id="UP000823388">
    <property type="component" value="Chromosome 5N"/>
</dbReference>
<feature type="compositionally biased region" description="Low complexity" evidence="1">
    <location>
        <begin position="94"/>
        <end position="105"/>
    </location>
</feature>
<gene>
    <name evidence="3" type="ORF">PVAP13_5NG017700</name>
</gene>